<organism evidence="1 2">
    <name type="scientific">Rotaria socialis</name>
    <dbReference type="NCBI Taxonomy" id="392032"/>
    <lineage>
        <taxon>Eukaryota</taxon>
        <taxon>Metazoa</taxon>
        <taxon>Spiralia</taxon>
        <taxon>Gnathifera</taxon>
        <taxon>Rotifera</taxon>
        <taxon>Eurotatoria</taxon>
        <taxon>Bdelloidea</taxon>
        <taxon>Philodinida</taxon>
        <taxon>Philodinidae</taxon>
        <taxon>Rotaria</taxon>
    </lineage>
</organism>
<evidence type="ECO:0000313" key="1">
    <source>
        <dbReference type="EMBL" id="CAF5010341.1"/>
    </source>
</evidence>
<proteinExistence type="predicted"/>
<accession>A0A822B2R5</accession>
<dbReference type="EMBL" id="CAJOBR010035385">
    <property type="protein sequence ID" value="CAF5010341.1"/>
    <property type="molecule type" value="Genomic_DNA"/>
</dbReference>
<evidence type="ECO:0000313" key="2">
    <source>
        <dbReference type="Proteomes" id="UP000663848"/>
    </source>
</evidence>
<feature type="non-terminal residue" evidence="1">
    <location>
        <position position="1"/>
    </location>
</feature>
<sequence>HCQHVSSNEVLNHPEAFMLFYAKVCPTSIPMNESFQQIPQTLMPSTPENNIVLNSPFLNSSVPAHSTPINTSITLLNEQLSRNNSLIDMMTMIPFEDGWALFS</sequence>
<dbReference type="AlphaFoldDB" id="A0A822B2R5"/>
<protein>
    <submittedName>
        <fullName evidence="1">Uncharacterized protein</fullName>
    </submittedName>
</protein>
<gene>
    <name evidence="1" type="ORF">QYT958_LOCUS39015</name>
</gene>
<comment type="caution">
    <text evidence="1">The sequence shown here is derived from an EMBL/GenBank/DDBJ whole genome shotgun (WGS) entry which is preliminary data.</text>
</comment>
<name>A0A822B2R5_9BILA</name>
<dbReference type="Proteomes" id="UP000663848">
    <property type="component" value="Unassembled WGS sequence"/>
</dbReference>
<reference evidence="1" key="1">
    <citation type="submission" date="2021-02" db="EMBL/GenBank/DDBJ databases">
        <authorList>
            <person name="Nowell W R."/>
        </authorList>
    </citation>
    <scope>NUCLEOTIDE SEQUENCE</scope>
</reference>